<feature type="transmembrane region" description="Helical" evidence="1">
    <location>
        <begin position="21"/>
        <end position="45"/>
    </location>
</feature>
<sequence length="74" mass="8003">MEERRRKYGDFITMLGLFAELYVVGLVAGPLLIVVVMSIMCFLGSASLATLAAIVYIIIPLGSTGFIFLIGMQS</sequence>
<gene>
    <name evidence="2" type="ORF">S03H2_14220</name>
</gene>
<keyword evidence="1" id="KW-1133">Transmembrane helix</keyword>
<comment type="caution">
    <text evidence="2">The sequence shown here is derived from an EMBL/GenBank/DDBJ whole genome shotgun (WGS) entry which is preliminary data.</text>
</comment>
<dbReference type="AlphaFoldDB" id="X1GM72"/>
<organism evidence="2">
    <name type="scientific">marine sediment metagenome</name>
    <dbReference type="NCBI Taxonomy" id="412755"/>
    <lineage>
        <taxon>unclassified sequences</taxon>
        <taxon>metagenomes</taxon>
        <taxon>ecological metagenomes</taxon>
    </lineage>
</organism>
<protein>
    <recommendedName>
        <fullName evidence="3">TRAP C4-dicarboxylate transport system permease DctM subunit domain-containing protein</fullName>
    </recommendedName>
</protein>
<dbReference type="EMBL" id="BARU01007210">
    <property type="protein sequence ID" value="GAH42734.1"/>
    <property type="molecule type" value="Genomic_DNA"/>
</dbReference>
<proteinExistence type="predicted"/>
<evidence type="ECO:0000256" key="1">
    <source>
        <dbReference type="SAM" id="Phobius"/>
    </source>
</evidence>
<reference evidence="2" key="1">
    <citation type="journal article" date="2014" name="Front. Microbiol.">
        <title>High frequency of phylogenetically diverse reductive dehalogenase-homologous genes in deep subseafloor sedimentary metagenomes.</title>
        <authorList>
            <person name="Kawai M."/>
            <person name="Futagami T."/>
            <person name="Toyoda A."/>
            <person name="Takaki Y."/>
            <person name="Nishi S."/>
            <person name="Hori S."/>
            <person name="Arai W."/>
            <person name="Tsubouchi T."/>
            <person name="Morono Y."/>
            <person name="Uchiyama I."/>
            <person name="Ito T."/>
            <person name="Fujiyama A."/>
            <person name="Inagaki F."/>
            <person name="Takami H."/>
        </authorList>
    </citation>
    <scope>NUCLEOTIDE SEQUENCE</scope>
    <source>
        <strain evidence="2">Expedition CK06-06</strain>
    </source>
</reference>
<evidence type="ECO:0008006" key="3">
    <source>
        <dbReference type="Google" id="ProtNLM"/>
    </source>
</evidence>
<keyword evidence="1" id="KW-0472">Membrane</keyword>
<keyword evidence="1" id="KW-0812">Transmembrane</keyword>
<evidence type="ECO:0000313" key="2">
    <source>
        <dbReference type="EMBL" id="GAH42734.1"/>
    </source>
</evidence>
<name>X1GM72_9ZZZZ</name>
<accession>X1GM72</accession>
<feature type="transmembrane region" description="Helical" evidence="1">
    <location>
        <begin position="51"/>
        <end position="71"/>
    </location>
</feature>